<organism evidence="3 4">
    <name type="scientific">Tetrabaena socialis</name>
    <dbReference type="NCBI Taxonomy" id="47790"/>
    <lineage>
        <taxon>Eukaryota</taxon>
        <taxon>Viridiplantae</taxon>
        <taxon>Chlorophyta</taxon>
        <taxon>core chlorophytes</taxon>
        <taxon>Chlorophyceae</taxon>
        <taxon>CS clade</taxon>
        <taxon>Chlamydomonadales</taxon>
        <taxon>Tetrabaenaceae</taxon>
        <taxon>Tetrabaena</taxon>
    </lineage>
</organism>
<keyword evidence="4" id="KW-1185">Reference proteome</keyword>
<dbReference type="PROSITE" id="PS50053">
    <property type="entry name" value="UBIQUITIN_2"/>
    <property type="match status" value="1"/>
</dbReference>
<dbReference type="CDD" id="cd01813">
    <property type="entry name" value="Ubl_UBLCP1"/>
    <property type="match status" value="1"/>
</dbReference>
<dbReference type="Proteomes" id="UP000236333">
    <property type="component" value="Unassembled WGS sequence"/>
</dbReference>
<gene>
    <name evidence="3" type="ORF">TSOC_006124</name>
</gene>
<dbReference type="InterPro" id="IPR029071">
    <property type="entry name" value="Ubiquitin-like_domsf"/>
</dbReference>
<dbReference type="OrthoDB" id="1711508at2759"/>
<dbReference type="InterPro" id="IPR023214">
    <property type="entry name" value="HAD_sf"/>
</dbReference>
<dbReference type="PROSITE" id="PS50969">
    <property type="entry name" value="FCP1"/>
    <property type="match status" value="1"/>
</dbReference>
<dbReference type="SUPFAM" id="SSF54236">
    <property type="entry name" value="Ubiquitin-like"/>
    <property type="match status" value="1"/>
</dbReference>
<dbReference type="InterPro" id="IPR036412">
    <property type="entry name" value="HAD-like_sf"/>
</dbReference>
<accession>A0A2J8A4F9</accession>
<reference evidence="3 4" key="1">
    <citation type="journal article" date="2017" name="Mol. Biol. Evol.">
        <title>The 4-celled Tetrabaena socialis nuclear genome reveals the essential components for genetic control of cell number at the origin of multicellularity in the volvocine lineage.</title>
        <authorList>
            <person name="Featherston J."/>
            <person name="Arakaki Y."/>
            <person name="Hanschen E.R."/>
            <person name="Ferris P.J."/>
            <person name="Michod R.E."/>
            <person name="Olson B.J.S.C."/>
            <person name="Nozaki H."/>
            <person name="Durand P.M."/>
        </authorList>
    </citation>
    <scope>NUCLEOTIDE SEQUENCE [LARGE SCALE GENOMIC DNA]</scope>
    <source>
        <strain evidence="3 4">NIES-571</strain>
    </source>
</reference>
<dbReference type="AlphaFoldDB" id="A0A2J8A4F9"/>
<dbReference type="InterPro" id="IPR051658">
    <property type="entry name" value="UBLCP1"/>
</dbReference>
<protein>
    <submittedName>
        <fullName evidence="3">Ubiquitin-like domain-containing CTD phosphatase 1</fullName>
    </submittedName>
</protein>
<feature type="non-terminal residue" evidence="3">
    <location>
        <position position="227"/>
    </location>
</feature>
<dbReference type="Gene3D" id="3.10.20.90">
    <property type="entry name" value="Phosphatidylinositol 3-kinase Catalytic Subunit, Chain A, domain 1"/>
    <property type="match status" value="1"/>
</dbReference>
<evidence type="ECO:0000313" key="3">
    <source>
        <dbReference type="EMBL" id="PNH07422.1"/>
    </source>
</evidence>
<dbReference type="InterPro" id="IPR004274">
    <property type="entry name" value="FCP1_dom"/>
</dbReference>
<dbReference type="PANTHER" id="PTHR48493:SF1">
    <property type="entry name" value="UBIQUITIN-LIKE DOMAIN-CONTAINING CTD PHOSPHATASE 1"/>
    <property type="match status" value="1"/>
</dbReference>
<dbReference type="EMBL" id="PGGS01000181">
    <property type="protein sequence ID" value="PNH07422.1"/>
    <property type="molecule type" value="Genomic_DNA"/>
</dbReference>
<feature type="domain" description="Ubiquitin-like" evidence="1">
    <location>
        <begin position="4"/>
        <end position="82"/>
    </location>
</feature>
<dbReference type="SUPFAM" id="SSF56784">
    <property type="entry name" value="HAD-like"/>
    <property type="match status" value="1"/>
</dbReference>
<dbReference type="FunFam" id="3.10.20.90:FF:000060">
    <property type="entry name" value="ubiquitin-like domain-containing CTD phosphatase 1"/>
    <property type="match status" value="1"/>
</dbReference>
<dbReference type="PANTHER" id="PTHR48493">
    <property type="entry name" value="UBIQUITIN-LIKE DOMAIN-CONTAINING CTD PHOSPHATASE 1"/>
    <property type="match status" value="1"/>
</dbReference>
<evidence type="ECO:0000259" key="1">
    <source>
        <dbReference type="PROSITE" id="PS50053"/>
    </source>
</evidence>
<dbReference type="Gene3D" id="3.40.50.1000">
    <property type="entry name" value="HAD superfamily/HAD-like"/>
    <property type="match status" value="1"/>
</dbReference>
<dbReference type="Pfam" id="PF03031">
    <property type="entry name" value="NIF"/>
    <property type="match status" value="1"/>
</dbReference>
<name>A0A2J8A4F9_9CHLO</name>
<comment type="caution">
    <text evidence="3">The sequence shown here is derived from an EMBL/GenBank/DDBJ whole genome shotgun (WGS) entry which is preliminary data.</text>
</comment>
<dbReference type="Pfam" id="PF00240">
    <property type="entry name" value="ubiquitin"/>
    <property type="match status" value="1"/>
</dbReference>
<dbReference type="SMART" id="SM00213">
    <property type="entry name" value="UBQ"/>
    <property type="match status" value="1"/>
</dbReference>
<evidence type="ECO:0000259" key="2">
    <source>
        <dbReference type="PROSITE" id="PS50969"/>
    </source>
</evidence>
<proteinExistence type="predicted"/>
<evidence type="ECO:0000313" key="4">
    <source>
        <dbReference type="Proteomes" id="UP000236333"/>
    </source>
</evidence>
<sequence length="227" mass="24851">MAQVEVGIKWSGKEFTIQCESTDTVLALKHKLEGQTSVLAKRQKILGLKTKEGKPATDESAVGELLIKPSVKFMMMGTPEAAIAAAVRESEAAPEVQDDFDIGADEQARASGLRSRDEQEKLARRIKSVEVKILSPPRPGKKCLVIDIDYTIFDLGSAAERPEGRLAARGIVDEEAGEELARPYLHEFLSTSHEFYDIIIWSATSKKWVEVKMKVRGRGGRGGAGAQ</sequence>
<dbReference type="GO" id="GO:0090364">
    <property type="term" value="P:regulation of proteasome assembly"/>
    <property type="evidence" value="ECO:0007669"/>
    <property type="project" value="InterPro"/>
</dbReference>
<feature type="domain" description="FCP1 homology" evidence="2">
    <location>
        <begin position="137"/>
        <end position="227"/>
    </location>
</feature>
<dbReference type="InterPro" id="IPR000626">
    <property type="entry name" value="Ubiquitin-like_dom"/>
</dbReference>